<dbReference type="EMBL" id="NDHI03003424">
    <property type="protein sequence ID" value="PNJ55199.1"/>
    <property type="molecule type" value="Genomic_DNA"/>
</dbReference>
<reference evidence="2" key="1">
    <citation type="submission" date="2017-12" db="EMBL/GenBank/DDBJ databases">
        <title>High-resolution comparative analysis of great ape genomes.</title>
        <authorList>
            <person name="Pollen A."/>
            <person name="Hastie A."/>
            <person name="Hormozdiari F."/>
            <person name="Dougherty M."/>
            <person name="Liu R."/>
            <person name="Chaisson M."/>
            <person name="Hoppe E."/>
            <person name="Hill C."/>
            <person name="Pang A."/>
            <person name="Hillier L."/>
            <person name="Baker C."/>
            <person name="Armstrong J."/>
            <person name="Shendure J."/>
            <person name="Paten B."/>
            <person name="Wilson R."/>
            <person name="Chao H."/>
            <person name="Schneider V."/>
            <person name="Ventura M."/>
            <person name="Kronenberg Z."/>
            <person name="Murali S."/>
            <person name="Gordon D."/>
            <person name="Cantsilieris S."/>
            <person name="Munson K."/>
            <person name="Nelson B."/>
            <person name="Raja A."/>
            <person name="Underwood J."/>
            <person name="Diekhans M."/>
            <person name="Fiddes I."/>
            <person name="Haussler D."/>
            <person name="Eichler E."/>
        </authorList>
    </citation>
    <scope>NUCLEOTIDE SEQUENCE [LARGE SCALE GENOMIC DNA]</scope>
    <source>
        <strain evidence="2">Susie</strain>
    </source>
</reference>
<comment type="caution">
    <text evidence="2">The sequence shown here is derived from an EMBL/GenBank/DDBJ whole genome shotgun (WGS) entry which is preliminary data.</text>
</comment>
<feature type="non-terminal residue" evidence="2">
    <location>
        <position position="87"/>
    </location>
</feature>
<dbReference type="PROSITE" id="PS51257">
    <property type="entry name" value="PROKAR_LIPOPROTEIN"/>
    <property type="match status" value="1"/>
</dbReference>
<organism evidence="2">
    <name type="scientific">Pongo abelii</name>
    <name type="common">Sumatran orangutan</name>
    <name type="synonym">Pongo pygmaeus abelii</name>
    <dbReference type="NCBI Taxonomy" id="9601"/>
    <lineage>
        <taxon>Eukaryota</taxon>
        <taxon>Metazoa</taxon>
        <taxon>Chordata</taxon>
        <taxon>Craniata</taxon>
        <taxon>Vertebrata</taxon>
        <taxon>Euteleostomi</taxon>
        <taxon>Mammalia</taxon>
        <taxon>Eutheria</taxon>
        <taxon>Euarchontoglires</taxon>
        <taxon>Primates</taxon>
        <taxon>Haplorrhini</taxon>
        <taxon>Catarrhini</taxon>
        <taxon>Hominidae</taxon>
        <taxon>Pongo</taxon>
    </lineage>
</organism>
<keyword evidence="1" id="KW-0472">Membrane</keyword>
<proteinExistence type="predicted"/>
<keyword evidence="1" id="KW-1133">Transmembrane helix</keyword>
<sequence length="87" mass="10055">MVQWKRLCQQHYLWALGCYMLLATVALKFAFRLKCDSDHLGLESRESQSQYCRNVLYNFLKLPAKRSINCSGVTRGDQEAVLQAILN</sequence>
<gene>
    <name evidence="2" type="ORF">CR201_G0020342</name>
</gene>
<feature type="transmembrane region" description="Helical" evidence="1">
    <location>
        <begin position="12"/>
        <end position="31"/>
    </location>
</feature>
<keyword evidence="1" id="KW-0812">Transmembrane</keyword>
<name>A0A2J8VCE9_PONAB</name>
<accession>A0A2J8VCE9</accession>
<evidence type="ECO:0000313" key="2">
    <source>
        <dbReference type="EMBL" id="PNJ55199.1"/>
    </source>
</evidence>
<protein>
    <submittedName>
        <fullName evidence="2">GCNT3 isoform 5</fullName>
    </submittedName>
</protein>
<dbReference type="AlphaFoldDB" id="A0A2J8VCE9"/>
<evidence type="ECO:0000256" key="1">
    <source>
        <dbReference type="SAM" id="Phobius"/>
    </source>
</evidence>